<name>A0ABR0B7A7_9CRUS</name>
<evidence type="ECO:0000313" key="2">
    <source>
        <dbReference type="EMBL" id="KAK4037568.1"/>
    </source>
</evidence>
<feature type="region of interest" description="Disordered" evidence="1">
    <location>
        <begin position="28"/>
        <end position="48"/>
    </location>
</feature>
<protein>
    <submittedName>
        <fullName evidence="2">Uncharacterized protein</fullName>
    </submittedName>
</protein>
<evidence type="ECO:0000256" key="1">
    <source>
        <dbReference type="SAM" id="MobiDB-lite"/>
    </source>
</evidence>
<feature type="compositionally biased region" description="Polar residues" evidence="1">
    <location>
        <begin position="81"/>
        <end position="90"/>
    </location>
</feature>
<accession>A0ABR0B7A7</accession>
<keyword evidence="3" id="KW-1185">Reference proteome</keyword>
<feature type="region of interest" description="Disordered" evidence="1">
    <location>
        <begin position="64"/>
        <end position="102"/>
    </location>
</feature>
<reference evidence="2 3" key="1">
    <citation type="journal article" date="2023" name="Nucleic Acids Res.">
        <title>The hologenome of Daphnia magna reveals possible DNA methylation and microbiome-mediated evolution of the host genome.</title>
        <authorList>
            <person name="Chaturvedi A."/>
            <person name="Li X."/>
            <person name="Dhandapani V."/>
            <person name="Marshall H."/>
            <person name="Kissane S."/>
            <person name="Cuenca-Cambronero M."/>
            <person name="Asole G."/>
            <person name="Calvet F."/>
            <person name="Ruiz-Romero M."/>
            <person name="Marangio P."/>
            <person name="Guigo R."/>
            <person name="Rago D."/>
            <person name="Mirbahai L."/>
            <person name="Eastwood N."/>
            <person name="Colbourne J.K."/>
            <person name="Zhou J."/>
            <person name="Mallon E."/>
            <person name="Orsini L."/>
        </authorList>
    </citation>
    <scope>NUCLEOTIDE SEQUENCE [LARGE SCALE GENOMIC DNA]</scope>
    <source>
        <strain evidence="2">LRV0_1</strain>
    </source>
</reference>
<dbReference type="Proteomes" id="UP001234178">
    <property type="component" value="Unassembled WGS sequence"/>
</dbReference>
<organism evidence="2 3">
    <name type="scientific">Daphnia magna</name>
    <dbReference type="NCBI Taxonomy" id="35525"/>
    <lineage>
        <taxon>Eukaryota</taxon>
        <taxon>Metazoa</taxon>
        <taxon>Ecdysozoa</taxon>
        <taxon>Arthropoda</taxon>
        <taxon>Crustacea</taxon>
        <taxon>Branchiopoda</taxon>
        <taxon>Diplostraca</taxon>
        <taxon>Cladocera</taxon>
        <taxon>Anomopoda</taxon>
        <taxon>Daphniidae</taxon>
        <taxon>Daphnia</taxon>
    </lineage>
</organism>
<proteinExistence type="predicted"/>
<comment type="caution">
    <text evidence="2">The sequence shown here is derived from an EMBL/GenBank/DDBJ whole genome shotgun (WGS) entry which is preliminary data.</text>
</comment>
<evidence type="ECO:0000313" key="3">
    <source>
        <dbReference type="Proteomes" id="UP001234178"/>
    </source>
</evidence>
<gene>
    <name evidence="2" type="ORF">OUZ56_029600</name>
</gene>
<dbReference type="EMBL" id="JAOYFB010000040">
    <property type="protein sequence ID" value="KAK4037568.1"/>
    <property type="molecule type" value="Genomic_DNA"/>
</dbReference>
<sequence length="102" mass="11148">MSATSSRELSVSGSFLESLEILRNLIRMDLDDSSNNGTPDQERPAVRPRRRFLAGSVRAVLPTPPAAEVRQPAAEVRQPTAEVQQPNAEVQQPAAEVQTRTV</sequence>